<evidence type="ECO:0000259" key="2">
    <source>
        <dbReference type="Pfam" id="PF02517"/>
    </source>
</evidence>
<keyword evidence="3" id="KW-0645">Protease</keyword>
<keyword evidence="3" id="KW-0482">Metalloprotease</keyword>
<dbReference type="PANTHER" id="PTHR39430">
    <property type="entry name" value="MEMBRANE-ASSOCIATED PROTEASE-RELATED"/>
    <property type="match status" value="1"/>
</dbReference>
<evidence type="ECO:0000256" key="1">
    <source>
        <dbReference type="SAM" id="Phobius"/>
    </source>
</evidence>
<evidence type="ECO:0000313" key="3">
    <source>
        <dbReference type="EMBL" id="MCG4565984.1"/>
    </source>
</evidence>
<organism evidence="3 4">
    <name type="scientific">Anaerosalibacter bizertensis</name>
    <dbReference type="NCBI Taxonomy" id="932217"/>
    <lineage>
        <taxon>Bacteria</taxon>
        <taxon>Bacillati</taxon>
        <taxon>Bacillota</taxon>
        <taxon>Tissierellia</taxon>
        <taxon>Tissierellales</taxon>
        <taxon>Sporanaerobacteraceae</taxon>
        <taxon>Anaerosalibacter</taxon>
    </lineage>
</organism>
<feature type="transmembrane region" description="Helical" evidence="1">
    <location>
        <begin position="129"/>
        <end position="149"/>
    </location>
</feature>
<dbReference type="Pfam" id="PF02517">
    <property type="entry name" value="Rce1-like"/>
    <property type="match status" value="1"/>
</dbReference>
<comment type="caution">
    <text evidence="3">The sequence shown here is derived from an EMBL/GenBank/DDBJ whole genome shotgun (WGS) entry which is preliminary data.</text>
</comment>
<sequence>MWVWLIAAFINVVMQECLIRGYIFQIFKCNYNSIVAMIVSTLIFTALHGGAFEVGIIAVLNVLTMSIFVSLLLIYTNALIAPIIVHFIWNAVGCLYLGGVSLADDYPNLWNCTFTGSKLLTGGIAKIEGSVIVLATNIIMIIIVGIMISRGQFSNQRKRHF</sequence>
<dbReference type="GO" id="GO:0008237">
    <property type="term" value="F:metallopeptidase activity"/>
    <property type="evidence" value="ECO:0007669"/>
    <property type="project" value="UniProtKB-KW"/>
</dbReference>
<keyword evidence="1" id="KW-1133">Transmembrane helix</keyword>
<dbReference type="AlphaFoldDB" id="A0A9Q4ADN5"/>
<feature type="transmembrane region" description="Helical" evidence="1">
    <location>
        <begin position="31"/>
        <end position="60"/>
    </location>
</feature>
<evidence type="ECO:0000313" key="4">
    <source>
        <dbReference type="Proteomes" id="UP001108123"/>
    </source>
</evidence>
<accession>A0A9Q4ADN5</accession>
<feature type="transmembrane region" description="Helical" evidence="1">
    <location>
        <begin position="67"/>
        <end position="89"/>
    </location>
</feature>
<dbReference type="GO" id="GO:0004175">
    <property type="term" value="F:endopeptidase activity"/>
    <property type="evidence" value="ECO:0007669"/>
    <property type="project" value="UniProtKB-ARBA"/>
</dbReference>
<reference evidence="3" key="1">
    <citation type="submission" date="2022-01" db="EMBL/GenBank/DDBJ databases">
        <title>Collection of gut derived symbiotic bacterial strains cultured from healthy donors.</title>
        <authorList>
            <person name="Lin H."/>
            <person name="Kohout C."/>
            <person name="Waligurski E."/>
            <person name="Pamer E.G."/>
        </authorList>
    </citation>
    <scope>NUCLEOTIDE SEQUENCE</scope>
    <source>
        <strain evidence="3">MSK.14.39</strain>
    </source>
</reference>
<keyword evidence="3" id="KW-0378">Hydrolase</keyword>
<dbReference type="GO" id="GO:0080120">
    <property type="term" value="P:CAAX-box protein maturation"/>
    <property type="evidence" value="ECO:0007669"/>
    <property type="project" value="UniProtKB-ARBA"/>
</dbReference>
<proteinExistence type="predicted"/>
<keyword evidence="1" id="KW-0812">Transmembrane</keyword>
<gene>
    <name evidence="3" type="ORF">L0P62_11040</name>
</gene>
<name>A0A9Q4ADN5_9FIRM</name>
<dbReference type="InterPro" id="IPR003675">
    <property type="entry name" value="Rce1/LyrA-like_dom"/>
</dbReference>
<keyword evidence="1" id="KW-0472">Membrane</keyword>
<dbReference type="PANTHER" id="PTHR39430:SF1">
    <property type="entry name" value="PROTEASE"/>
    <property type="match status" value="1"/>
</dbReference>
<keyword evidence="4" id="KW-1185">Reference proteome</keyword>
<dbReference type="EMBL" id="JAKNID010000074">
    <property type="protein sequence ID" value="MCG4565984.1"/>
    <property type="molecule type" value="Genomic_DNA"/>
</dbReference>
<dbReference type="RefSeq" id="WP_226808851.1">
    <property type="nucleotide sequence ID" value="NZ_JAJBNW010000113.1"/>
</dbReference>
<protein>
    <submittedName>
        <fullName evidence="3">CPBP family intramembrane metalloprotease</fullName>
    </submittedName>
</protein>
<feature type="domain" description="CAAX prenyl protease 2/Lysostaphin resistance protein A-like" evidence="2">
    <location>
        <begin position="2"/>
        <end position="92"/>
    </location>
</feature>
<dbReference type="Proteomes" id="UP001108123">
    <property type="component" value="Unassembled WGS sequence"/>
</dbReference>